<evidence type="ECO:0000313" key="2">
    <source>
        <dbReference type="EnsemblMetazoa" id="AFAF018925-PA"/>
    </source>
</evidence>
<proteinExistence type="predicted"/>
<sequence length="303" mass="33463">MQPAHERTVQLAEGTAAQLLHYHQLIARVLAELQIVIGHAEVQVAVGVQLLLLLLLYFSGGGGTGGGFGKMLFSVGGVRRTLTYPPGIFGMRSCMCGTAYSWHTISGTSGKEGGGGGRRKGASTRPKRAPHHDGIKSSTERDKDDDLDRFIPIIISGQLVQALIDAQTVGMQIMLQRVENRRRTGALVLRHDEHDDNDQQQYDGRQNRYHDTDEVWLRLLIDRFREEAGHYVAAGHSDRSGNGSVAMGSQCYLLCVTWFRSPLLMMLMPDSSRCNGYSMEFSWEIEFPLTSSSEKLPVTGTAK</sequence>
<reference evidence="2" key="2">
    <citation type="submission" date="2020-05" db="UniProtKB">
        <authorList>
            <consortium name="EnsemblMetazoa"/>
        </authorList>
    </citation>
    <scope>IDENTIFICATION</scope>
    <source>
        <strain evidence="2">FAR1</strain>
    </source>
</reference>
<name>A0A182QXN0_9DIPT</name>
<accession>A0A182QXN0</accession>
<protein>
    <submittedName>
        <fullName evidence="2">Uncharacterized protein</fullName>
    </submittedName>
</protein>
<evidence type="ECO:0000313" key="3">
    <source>
        <dbReference type="Proteomes" id="UP000075886"/>
    </source>
</evidence>
<keyword evidence="3" id="KW-1185">Reference proteome</keyword>
<dbReference type="VEuPathDB" id="VectorBase:AFAF018925"/>
<organism evidence="2 3">
    <name type="scientific">Anopheles farauti</name>
    <dbReference type="NCBI Taxonomy" id="69004"/>
    <lineage>
        <taxon>Eukaryota</taxon>
        <taxon>Metazoa</taxon>
        <taxon>Ecdysozoa</taxon>
        <taxon>Arthropoda</taxon>
        <taxon>Hexapoda</taxon>
        <taxon>Insecta</taxon>
        <taxon>Pterygota</taxon>
        <taxon>Neoptera</taxon>
        <taxon>Endopterygota</taxon>
        <taxon>Diptera</taxon>
        <taxon>Nematocera</taxon>
        <taxon>Culicoidea</taxon>
        <taxon>Culicidae</taxon>
        <taxon>Anophelinae</taxon>
        <taxon>Anopheles</taxon>
    </lineage>
</organism>
<dbReference type="AlphaFoldDB" id="A0A182QXN0"/>
<dbReference type="Proteomes" id="UP000075886">
    <property type="component" value="Unassembled WGS sequence"/>
</dbReference>
<feature type="compositionally biased region" description="Basic residues" evidence="1">
    <location>
        <begin position="117"/>
        <end position="130"/>
    </location>
</feature>
<feature type="region of interest" description="Disordered" evidence="1">
    <location>
        <begin position="107"/>
        <end position="143"/>
    </location>
</feature>
<dbReference type="EnsemblMetazoa" id="AFAF018925-RA">
    <property type="protein sequence ID" value="AFAF018925-PA"/>
    <property type="gene ID" value="AFAF018925"/>
</dbReference>
<evidence type="ECO:0000256" key="1">
    <source>
        <dbReference type="SAM" id="MobiDB-lite"/>
    </source>
</evidence>
<reference evidence="3" key="1">
    <citation type="submission" date="2014-01" db="EMBL/GenBank/DDBJ databases">
        <title>The Genome Sequence of Anopheles farauti FAR1 (V2).</title>
        <authorList>
            <consortium name="The Broad Institute Genomics Platform"/>
            <person name="Neafsey D.E."/>
            <person name="Besansky N."/>
            <person name="Howell P."/>
            <person name="Walton C."/>
            <person name="Young S.K."/>
            <person name="Zeng Q."/>
            <person name="Gargeya S."/>
            <person name="Fitzgerald M."/>
            <person name="Haas B."/>
            <person name="Abouelleil A."/>
            <person name="Allen A.W."/>
            <person name="Alvarado L."/>
            <person name="Arachchi H.M."/>
            <person name="Berlin A.M."/>
            <person name="Chapman S.B."/>
            <person name="Gainer-Dewar J."/>
            <person name="Goldberg J."/>
            <person name="Griggs A."/>
            <person name="Gujja S."/>
            <person name="Hansen M."/>
            <person name="Howarth C."/>
            <person name="Imamovic A."/>
            <person name="Ireland A."/>
            <person name="Larimer J."/>
            <person name="McCowan C."/>
            <person name="Murphy C."/>
            <person name="Pearson M."/>
            <person name="Poon T.W."/>
            <person name="Priest M."/>
            <person name="Roberts A."/>
            <person name="Saif S."/>
            <person name="Shea T."/>
            <person name="Sisk P."/>
            <person name="Sykes S."/>
            <person name="Wortman J."/>
            <person name="Nusbaum C."/>
            <person name="Birren B."/>
        </authorList>
    </citation>
    <scope>NUCLEOTIDE SEQUENCE [LARGE SCALE GENOMIC DNA]</scope>
    <source>
        <strain evidence="3">FAR1</strain>
    </source>
</reference>
<dbReference type="EMBL" id="AXCN02000631">
    <property type="status" value="NOT_ANNOTATED_CDS"/>
    <property type="molecule type" value="Genomic_DNA"/>
</dbReference>
<feature type="compositionally biased region" description="Basic and acidic residues" evidence="1">
    <location>
        <begin position="131"/>
        <end position="143"/>
    </location>
</feature>